<dbReference type="BioCyc" id="DPIE1322246:BN4_RS10610-MONOMER"/>
<dbReference type="KEGG" id="dpi:BN4_12109"/>
<sequence>MSKHIAMELNCPGWIQKLIENKDEIQAKQAIRNEFEKLVEGLELPLSEQTIGESHLHGDCREFRRLSLFVKYHSTYHVRRGGCGLCSKHHWLATWCILPSHHAKEVEIAEQVAKDFDRRYPYLGILSMPYEWWQI</sequence>
<dbReference type="STRING" id="1322246.BN4_12109"/>
<dbReference type="HOGENOM" id="CLU_1882408_0_0_7"/>
<reference evidence="2" key="2">
    <citation type="journal article" date="2013" name="Stand. Genomic Sci.">
        <title>Complete genome sequence of Desulfocapsa sulfexigens, a marine deltaproteobacterium specialized in disproportionating inorganic sulfur compounds.</title>
        <authorList>
            <person name="Finster K.W."/>
            <person name="Kjeldsen K.U."/>
            <person name="Kube M."/>
            <person name="Reinhardt R."/>
            <person name="Mussmann M."/>
            <person name="Amann R."/>
            <person name="Schreiber L."/>
        </authorList>
    </citation>
    <scope>NUCLEOTIDE SEQUENCE [LARGE SCALE GENOMIC DNA]</scope>
    <source>
        <strain evidence="2">DSM 10523 / SB164P1</strain>
    </source>
</reference>
<gene>
    <name evidence="1" type="ordered locus">BN4_12109</name>
</gene>
<proteinExistence type="predicted"/>
<dbReference type="OrthoDB" id="5464973at2"/>
<keyword evidence="2" id="KW-1185">Reference proteome</keyword>
<accession>M1WR50</accession>
<name>M1WR50_PSEP2</name>
<evidence type="ECO:0000313" key="2">
    <source>
        <dbReference type="Proteomes" id="UP000011724"/>
    </source>
</evidence>
<organism evidence="1 2">
    <name type="scientific">Pseudodesulfovibrio piezophilus (strain DSM 21447 / JCM 15486 / C1TLV30)</name>
    <name type="common">Desulfovibrio piezophilus</name>
    <dbReference type="NCBI Taxonomy" id="1322246"/>
    <lineage>
        <taxon>Bacteria</taxon>
        <taxon>Pseudomonadati</taxon>
        <taxon>Thermodesulfobacteriota</taxon>
        <taxon>Desulfovibrionia</taxon>
        <taxon>Desulfovibrionales</taxon>
        <taxon>Desulfovibrionaceae</taxon>
    </lineage>
</organism>
<dbReference type="EMBL" id="FO203427">
    <property type="protein sequence ID" value="CCH49344.1"/>
    <property type="molecule type" value="Genomic_DNA"/>
</dbReference>
<dbReference type="AlphaFoldDB" id="M1WR50"/>
<dbReference type="PATRIC" id="fig|879567.3.peg.2248"/>
<dbReference type="Proteomes" id="UP000011724">
    <property type="component" value="Chromosome"/>
</dbReference>
<protein>
    <submittedName>
        <fullName evidence="1">Uncharacterized protein</fullName>
    </submittedName>
</protein>
<dbReference type="RefSeq" id="WP_015415388.1">
    <property type="nucleotide sequence ID" value="NC_020409.1"/>
</dbReference>
<evidence type="ECO:0000313" key="1">
    <source>
        <dbReference type="EMBL" id="CCH49344.1"/>
    </source>
</evidence>
<reference evidence="1 2" key="1">
    <citation type="journal article" date="2013" name="PLoS ONE">
        <title>The first genomic and proteomic characterization of a deep-sea sulfate reducer: insights into the piezophilic lifestyle of Desulfovibrio piezophilus.</title>
        <authorList>
            <person name="Pradel N."/>
            <person name="Ji B."/>
            <person name="Gimenez G."/>
            <person name="Talla E."/>
            <person name="Lenoble P."/>
            <person name="Garel M."/>
            <person name="Tamburini C."/>
            <person name="Fourquet P."/>
            <person name="Lebrun R."/>
            <person name="Bertin P."/>
            <person name="Denis Y."/>
            <person name="Pophillat M."/>
            <person name="Barbe V."/>
            <person name="Ollivier B."/>
            <person name="Dolla A."/>
        </authorList>
    </citation>
    <scope>NUCLEOTIDE SEQUENCE [LARGE SCALE GENOMIC DNA]</scope>
    <source>
        <strain evidence="2">DSM 10523 / SB164P1</strain>
    </source>
</reference>